<reference evidence="3 4" key="1">
    <citation type="submission" date="2015-03" db="EMBL/GenBank/DDBJ databases">
        <authorList>
            <person name="Murphy D."/>
        </authorList>
    </citation>
    <scope>NUCLEOTIDE SEQUENCE [LARGE SCALE GENOMIC DNA]</scope>
    <source>
        <strain evidence="3 4">IP26249</strain>
    </source>
</reference>
<dbReference type="InterPro" id="IPR027417">
    <property type="entry name" value="P-loop_NTPase"/>
</dbReference>
<dbReference type="InterPro" id="IPR010982">
    <property type="entry name" value="Lambda_DNA-bd_dom_sf"/>
</dbReference>
<evidence type="ECO:0000313" key="4">
    <source>
        <dbReference type="Proteomes" id="UP000048841"/>
    </source>
</evidence>
<evidence type="ECO:0000259" key="1">
    <source>
        <dbReference type="Pfam" id="PF09077"/>
    </source>
</evidence>
<sequence>MNNVINLEQQQEKIADIREAIRTVVDSSDVTYAAVSREVGISTGSISQFMKGEYKGDNHNIATKLSVWLDNRKRRTTEMPAAPDFIETRTVKQIWNALQYSQIAQCITVIYGNSGVGKTRSLQQFVADRPNVWLITVSPSRASLSECLYELALEIGIGDAPRRSGQLGRAIRRKLRGTNGLIIIDEADHLEYPVLEELRILQEETAVGLTLVGNHQVYSKLTGGNSRNMDFARLFSRIAKKVSILKTKKADVDAIADAWGLFDKAERELIQVLSEKPGALRTISHTLRLASMFATGSNERLGEKHIRDAVKDLEGISI</sequence>
<name>A0A0H5G470_YEREN</name>
<dbReference type="Gene3D" id="1.10.1180.10">
    <property type="entry name" value="B transposition protein, C-terminal domain"/>
    <property type="match status" value="1"/>
</dbReference>
<dbReference type="RefSeq" id="WP_023160735.1">
    <property type="nucleotide sequence ID" value="NZ_CGBR01000005.1"/>
</dbReference>
<dbReference type="Pfam" id="PF09077">
    <property type="entry name" value="Phage-MuB_C"/>
    <property type="match status" value="1"/>
</dbReference>
<feature type="domain" description="ORC1/DEAH AAA+ ATPase" evidence="2">
    <location>
        <begin position="107"/>
        <end position="220"/>
    </location>
</feature>
<dbReference type="Proteomes" id="UP000048841">
    <property type="component" value="Unassembled WGS sequence"/>
</dbReference>
<accession>A0A0H5G470</accession>
<dbReference type="GO" id="GO:0016887">
    <property type="term" value="F:ATP hydrolysis activity"/>
    <property type="evidence" value="ECO:0007669"/>
    <property type="project" value="InterPro"/>
</dbReference>
<proteinExistence type="predicted"/>
<dbReference type="AlphaFoldDB" id="A0A0H5G470"/>
<dbReference type="GO" id="GO:0003677">
    <property type="term" value="F:DNA binding"/>
    <property type="evidence" value="ECO:0007669"/>
    <property type="project" value="InterPro"/>
</dbReference>
<dbReference type="InterPro" id="IPR052026">
    <property type="entry name" value="ExeA_AAA_ATPase_DNA-bind"/>
</dbReference>
<gene>
    <name evidence="3" type="ORF">ERS137941_01170</name>
</gene>
<organism evidence="3 4">
    <name type="scientific">Yersinia enterocolitica</name>
    <dbReference type="NCBI Taxonomy" id="630"/>
    <lineage>
        <taxon>Bacteria</taxon>
        <taxon>Pseudomonadati</taxon>
        <taxon>Pseudomonadota</taxon>
        <taxon>Gammaproteobacteria</taxon>
        <taxon>Enterobacterales</taxon>
        <taxon>Yersiniaceae</taxon>
        <taxon>Yersinia</taxon>
    </lineage>
</organism>
<dbReference type="InterPro" id="IPR049945">
    <property type="entry name" value="AAA_22"/>
</dbReference>
<evidence type="ECO:0000259" key="2">
    <source>
        <dbReference type="Pfam" id="PF13401"/>
    </source>
</evidence>
<dbReference type="GO" id="GO:0006313">
    <property type="term" value="P:DNA transposition"/>
    <property type="evidence" value="ECO:0007669"/>
    <property type="project" value="InterPro"/>
</dbReference>
<protein>
    <submittedName>
        <fullName evidence="3">XRE family transcriptional regulator</fullName>
    </submittedName>
</protein>
<evidence type="ECO:0000313" key="3">
    <source>
        <dbReference type="EMBL" id="CFQ57501.1"/>
    </source>
</evidence>
<dbReference type="EMBL" id="CGBR01000005">
    <property type="protein sequence ID" value="CFQ57501.1"/>
    <property type="molecule type" value="Genomic_DNA"/>
</dbReference>
<dbReference type="PANTHER" id="PTHR35894:SF5">
    <property type="entry name" value="MU-LIKE PROPHAGE FLUMU DNA TRANSPOSITION PROTEIN B"/>
    <property type="match status" value="1"/>
</dbReference>
<dbReference type="InterPro" id="IPR009084">
    <property type="entry name" value="B_transpositn_C"/>
</dbReference>
<dbReference type="PANTHER" id="PTHR35894">
    <property type="entry name" value="GENERAL SECRETION PATHWAY PROTEIN A-RELATED"/>
    <property type="match status" value="1"/>
</dbReference>
<dbReference type="Gene3D" id="3.40.50.300">
    <property type="entry name" value="P-loop containing nucleotide triphosphate hydrolases"/>
    <property type="match status" value="1"/>
</dbReference>
<dbReference type="Gene3D" id="1.10.260.40">
    <property type="entry name" value="lambda repressor-like DNA-binding domains"/>
    <property type="match status" value="1"/>
</dbReference>
<dbReference type="SUPFAM" id="SSF52540">
    <property type="entry name" value="P-loop containing nucleoside triphosphate hydrolases"/>
    <property type="match status" value="1"/>
</dbReference>
<dbReference type="SUPFAM" id="SSF47681">
    <property type="entry name" value="C-terminal domain of B transposition protein"/>
    <property type="match status" value="1"/>
</dbReference>
<dbReference type="InterPro" id="IPR036733">
    <property type="entry name" value="B_transposit_C_sf"/>
</dbReference>
<feature type="domain" description="B transposition protein C-terminal" evidence="1">
    <location>
        <begin position="236"/>
        <end position="313"/>
    </location>
</feature>
<dbReference type="Pfam" id="PF13401">
    <property type="entry name" value="AAA_22"/>
    <property type="match status" value="1"/>
</dbReference>